<proteinExistence type="predicted"/>
<dbReference type="PANTHER" id="PTHR48081">
    <property type="entry name" value="AB HYDROLASE SUPERFAMILY PROTEIN C4A8.06C"/>
    <property type="match status" value="1"/>
</dbReference>
<gene>
    <name evidence="3" type="ORF">HYFRA_00008118</name>
</gene>
<dbReference type="InterPro" id="IPR013094">
    <property type="entry name" value="AB_hydrolase_3"/>
</dbReference>
<accession>A0A9N9L5E2</accession>
<comment type="caution">
    <text evidence="3">The sequence shown here is derived from an EMBL/GenBank/DDBJ whole genome shotgun (WGS) entry which is preliminary data.</text>
</comment>
<evidence type="ECO:0000313" key="3">
    <source>
        <dbReference type="EMBL" id="CAG8960401.1"/>
    </source>
</evidence>
<organism evidence="3 4">
    <name type="scientific">Hymenoscyphus fraxineus</name>
    <dbReference type="NCBI Taxonomy" id="746836"/>
    <lineage>
        <taxon>Eukaryota</taxon>
        <taxon>Fungi</taxon>
        <taxon>Dikarya</taxon>
        <taxon>Ascomycota</taxon>
        <taxon>Pezizomycotina</taxon>
        <taxon>Leotiomycetes</taxon>
        <taxon>Helotiales</taxon>
        <taxon>Helotiaceae</taxon>
        <taxon>Hymenoscyphus</taxon>
    </lineage>
</organism>
<dbReference type="GO" id="GO:0016787">
    <property type="term" value="F:hydrolase activity"/>
    <property type="evidence" value="ECO:0007669"/>
    <property type="project" value="UniProtKB-KW"/>
</dbReference>
<dbReference type="AlphaFoldDB" id="A0A9N9L5E2"/>
<dbReference type="Proteomes" id="UP000696280">
    <property type="component" value="Unassembled WGS sequence"/>
</dbReference>
<keyword evidence="4" id="KW-1185">Reference proteome</keyword>
<name>A0A9N9L5E2_9HELO</name>
<dbReference type="Pfam" id="PF07859">
    <property type="entry name" value="Abhydrolase_3"/>
    <property type="match status" value="1"/>
</dbReference>
<dbReference type="InterPro" id="IPR029058">
    <property type="entry name" value="AB_hydrolase_fold"/>
</dbReference>
<protein>
    <recommendedName>
        <fullName evidence="2">Alpha/beta hydrolase fold-3 domain-containing protein</fullName>
    </recommendedName>
</protein>
<evidence type="ECO:0000313" key="4">
    <source>
        <dbReference type="Proteomes" id="UP000696280"/>
    </source>
</evidence>
<keyword evidence="1" id="KW-0378">Hydrolase</keyword>
<evidence type="ECO:0000256" key="1">
    <source>
        <dbReference type="ARBA" id="ARBA00022801"/>
    </source>
</evidence>
<reference evidence="3" key="1">
    <citation type="submission" date="2021-07" db="EMBL/GenBank/DDBJ databases">
        <authorList>
            <person name="Durling M."/>
        </authorList>
    </citation>
    <scope>NUCLEOTIDE SEQUENCE</scope>
</reference>
<dbReference type="OrthoDB" id="433474at2759"/>
<dbReference type="PANTHER" id="PTHR48081:SF8">
    <property type="entry name" value="ALPHA_BETA HYDROLASE FOLD-3 DOMAIN-CONTAINING PROTEIN-RELATED"/>
    <property type="match status" value="1"/>
</dbReference>
<feature type="domain" description="Alpha/beta hydrolase fold-3" evidence="2">
    <location>
        <begin position="89"/>
        <end position="296"/>
    </location>
</feature>
<dbReference type="Gene3D" id="3.40.50.1820">
    <property type="entry name" value="alpha/beta hydrolase"/>
    <property type="match status" value="1"/>
</dbReference>
<sequence length="321" mass="34517">MALTYDPEYFKVLEPMLPILATQPVLAVHDIKGRRERLKAFFDNSNIPPAQGVSIEKLTIKSYDGADIDVFHIAPENSTLSGKATSAYIHAHGGGFISGSAQMFSIAVALTVATTQIPFFSIEYRKAPEHTHPTAAEDIYAALEWLQKNAATFNIDSARIGITGESAGGGLAAAVAIMARDRKLSPPLAKQVLIYPMLDDRNLKPIDGLDHLAFWKAADNVTGWTALLGDQVAGEEGVSEYASPARVAVVEGLPSLYVDVGGLDILKAEVLEYALRFAKAGISTECHLYPGLPHGWEAVAPQISATIKATENRLRAYTSIS</sequence>
<dbReference type="InterPro" id="IPR050300">
    <property type="entry name" value="GDXG_lipolytic_enzyme"/>
</dbReference>
<dbReference type="EMBL" id="CAJVRL010000099">
    <property type="protein sequence ID" value="CAG8960401.1"/>
    <property type="molecule type" value="Genomic_DNA"/>
</dbReference>
<evidence type="ECO:0000259" key="2">
    <source>
        <dbReference type="Pfam" id="PF07859"/>
    </source>
</evidence>
<dbReference type="SUPFAM" id="SSF53474">
    <property type="entry name" value="alpha/beta-Hydrolases"/>
    <property type="match status" value="1"/>
</dbReference>